<feature type="transmembrane region" description="Helical" evidence="1">
    <location>
        <begin position="12"/>
        <end position="33"/>
    </location>
</feature>
<evidence type="ECO:0000313" key="3">
    <source>
        <dbReference type="Proteomes" id="UP000050525"/>
    </source>
</evidence>
<evidence type="ECO:0000256" key="1">
    <source>
        <dbReference type="SAM" id="Phobius"/>
    </source>
</evidence>
<reference evidence="2 3" key="1">
    <citation type="journal article" date="2012" name="Genome Biol.">
        <title>Sequencing three crocodilian genomes to illuminate the evolution of archosaurs and amniotes.</title>
        <authorList>
            <person name="St John J.A."/>
            <person name="Braun E.L."/>
            <person name="Isberg S.R."/>
            <person name="Miles L.G."/>
            <person name="Chong A.Y."/>
            <person name="Gongora J."/>
            <person name="Dalzell P."/>
            <person name="Moran C."/>
            <person name="Bed'hom B."/>
            <person name="Abzhanov A."/>
            <person name="Burgess S.C."/>
            <person name="Cooksey A.M."/>
            <person name="Castoe T.A."/>
            <person name="Crawford N.G."/>
            <person name="Densmore L.D."/>
            <person name="Drew J.C."/>
            <person name="Edwards S.V."/>
            <person name="Faircloth B.C."/>
            <person name="Fujita M.K."/>
            <person name="Greenwold M.J."/>
            <person name="Hoffmann F.G."/>
            <person name="Howard J.M."/>
            <person name="Iguchi T."/>
            <person name="Janes D.E."/>
            <person name="Khan S.Y."/>
            <person name="Kohno S."/>
            <person name="de Koning A.J."/>
            <person name="Lance S.L."/>
            <person name="McCarthy F.M."/>
            <person name="McCormack J.E."/>
            <person name="Merchant M.E."/>
            <person name="Peterson D.G."/>
            <person name="Pollock D.D."/>
            <person name="Pourmand N."/>
            <person name="Raney B.J."/>
            <person name="Roessler K.A."/>
            <person name="Sanford J.R."/>
            <person name="Sawyer R.H."/>
            <person name="Schmidt C.J."/>
            <person name="Triplett E.W."/>
            <person name="Tuberville T.D."/>
            <person name="Venegas-Anaya M."/>
            <person name="Howard J.T."/>
            <person name="Jarvis E.D."/>
            <person name="Guillette L.J.Jr."/>
            <person name="Glenn T.C."/>
            <person name="Green R.E."/>
            <person name="Ray D.A."/>
        </authorList>
    </citation>
    <scope>NUCLEOTIDE SEQUENCE [LARGE SCALE GENOMIC DNA]</scope>
    <source>
        <strain evidence="2">KSC_2009_1</strain>
    </source>
</reference>
<dbReference type="AlphaFoldDB" id="A0A151MAN0"/>
<protein>
    <submittedName>
        <fullName evidence="2">Uncharacterized protein</fullName>
    </submittedName>
</protein>
<proteinExistence type="predicted"/>
<organism evidence="2 3">
    <name type="scientific">Alligator mississippiensis</name>
    <name type="common">American alligator</name>
    <dbReference type="NCBI Taxonomy" id="8496"/>
    <lineage>
        <taxon>Eukaryota</taxon>
        <taxon>Metazoa</taxon>
        <taxon>Chordata</taxon>
        <taxon>Craniata</taxon>
        <taxon>Vertebrata</taxon>
        <taxon>Euteleostomi</taxon>
        <taxon>Archelosauria</taxon>
        <taxon>Archosauria</taxon>
        <taxon>Crocodylia</taxon>
        <taxon>Alligatoridae</taxon>
        <taxon>Alligatorinae</taxon>
        <taxon>Alligator</taxon>
    </lineage>
</organism>
<sequence length="75" mass="7920">MPGSIHKCIPAIGALAALGALTLLVIPVSWLCLRRSGCRGFRPQSSAPPGPTETQDGILYAQLDLGSGRRGHRKQ</sequence>
<keyword evidence="1" id="KW-0812">Transmembrane</keyword>
<accession>A0A151MAN0</accession>
<name>A0A151MAN0_ALLMI</name>
<dbReference type="EMBL" id="AKHW03006289">
    <property type="protein sequence ID" value="KYO21586.1"/>
    <property type="molecule type" value="Genomic_DNA"/>
</dbReference>
<evidence type="ECO:0000313" key="2">
    <source>
        <dbReference type="EMBL" id="KYO21586.1"/>
    </source>
</evidence>
<comment type="caution">
    <text evidence="2">The sequence shown here is derived from an EMBL/GenBank/DDBJ whole genome shotgun (WGS) entry which is preliminary data.</text>
</comment>
<keyword evidence="1" id="KW-0472">Membrane</keyword>
<keyword evidence="1" id="KW-1133">Transmembrane helix</keyword>
<keyword evidence="3" id="KW-1185">Reference proteome</keyword>
<dbReference type="Proteomes" id="UP000050525">
    <property type="component" value="Unassembled WGS sequence"/>
</dbReference>
<gene>
    <name evidence="2" type="ORF">Y1Q_0004531</name>
</gene>